<proteinExistence type="predicted"/>
<dbReference type="Pfam" id="PF08808">
    <property type="entry name" value="RES"/>
    <property type="match status" value="1"/>
</dbReference>
<dbReference type="AlphaFoldDB" id="A0A1G6SI26"/>
<gene>
    <name evidence="2" type="ORF">SAMN04487894_106238</name>
</gene>
<dbReference type="OrthoDB" id="9789501at2"/>
<dbReference type="STRING" id="1285928.SAMN04487894_106238"/>
<dbReference type="RefSeq" id="WP_090390554.1">
    <property type="nucleotide sequence ID" value="NZ_FMZO01000006.1"/>
</dbReference>
<dbReference type="Proteomes" id="UP000198757">
    <property type="component" value="Unassembled WGS sequence"/>
</dbReference>
<sequence length="153" mass="17313">MKIYRISKCAYIDDLSGTGAASFPGRWHNKGTYILYTAASPSLALLESVVHITTIVKLELCIIGLEIPGTSIQEVFREQLPEGWFRNPPPDQLKNIGDQFVEEGQFLALKVPSAVMQEEYNYLLNPAHPDFESVKVVYSRHLHLDQRLLAQQK</sequence>
<evidence type="ECO:0000313" key="3">
    <source>
        <dbReference type="Proteomes" id="UP000198757"/>
    </source>
</evidence>
<dbReference type="InterPro" id="IPR014914">
    <property type="entry name" value="RES_dom"/>
</dbReference>
<dbReference type="EMBL" id="FMZO01000006">
    <property type="protein sequence ID" value="SDD16498.1"/>
    <property type="molecule type" value="Genomic_DNA"/>
</dbReference>
<name>A0A1G6SI26_NIADE</name>
<evidence type="ECO:0000313" key="2">
    <source>
        <dbReference type="EMBL" id="SDD16498.1"/>
    </source>
</evidence>
<dbReference type="SMART" id="SM00953">
    <property type="entry name" value="RES"/>
    <property type="match status" value="1"/>
</dbReference>
<reference evidence="3" key="1">
    <citation type="submission" date="2016-10" db="EMBL/GenBank/DDBJ databases">
        <authorList>
            <person name="Varghese N."/>
            <person name="Submissions S."/>
        </authorList>
    </citation>
    <scope>NUCLEOTIDE SEQUENCE [LARGE SCALE GENOMIC DNA]</scope>
    <source>
        <strain evidence="3">DSM 25811 / CCM 8410 / LMG 26954 / E90</strain>
    </source>
</reference>
<organism evidence="2 3">
    <name type="scientific">Niabella drilacis (strain DSM 25811 / CCM 8410 / CCUG 62505 / LMG 26954 / E90)</name>
    <dbReference type="NCBI Taxonomy" id="1285928"/>
    <lineage>
        <taxon>Bacteria</taxon>
        <taxon>Pseudomonadati</taxon>
        <taxon>Bacteroidota</taxon>
        <taxon>Chitinophagia</taxon>
        <taxon>Chitinophagales</taxon>
        <taxon>Chitinophagaceae</taxon>
        <taxon>Niabella</taxon>
    </lineage>
</organism>
<protein>
    <submittedName>
        <fullName evidence="2">RES domain-containing protein</fullName>
    </submittedName>
</protein>
<feature type="domain" description="RES" evidence="1">
    <location>
        <begin position="14"/>
        <end position="138"/>
    </location>
</feature>
<keyword evidence="3" id="KW-1185">Reference proteome</keyword>
<evidence type="ECO:0000259" key="1">
    <source>
        <dbReference type="SMART" id="SM00953"/>
    </source>
</evidence>
<accession>A0A1G6SI26</accession>